<feature type="transmembrane region" description="Helical" evidence="7">
    <location>
        <begin position="104"/>
        <end position="125"/>
    </location>
</feature>
<dbReference type="PANTHER" id="PTHR43744:SF8">
    <property type="entry name" value="SN-GLYCEROL-3-PHOSPHATE TRANSPORT SYSTEM PERMEASE PROTEIN UGPE"/>
    <property type="match status" value="1"/>
</dbReference>
<evidence type="ECO:0000256" key="5">
    <source>
        <dbReference type="ARBA" id="ARBA00022989"/>
    </source>
</evidence>
<keyword evidence="10" id="KW-1185">Reference proteome</keyword>
<feature type="transmembrane region" description="Helical" evidence="7">
    <location>
        <begin position="145"/>
        <end position="163"/>
    </location>
</feature>
<dbReference type="Gene3D" id="1.10.3720.10">
    <property type="entry name" value="MetI-like"/>
    <property type="match status" value="1"/>
</dbReference>
<dbReference type="Proteomes" id="UP000245412">
    <property type="component" value="Unassembled WGS sequence"/>
</dbReference>
<sequence length="274" mass="30172">MRKKKKITGALITLLAVVLLFITFYPFCMLLFGSLKNKMQLVDNPWFFTMPMYFHNYEVAASQIMRPIFNSFVVTGVGIVLTVLFSALAAYAIAHSDVPGKKIFYFYIISLLMVPGFVILIPQFLVVRDMHLYNTYLGQILPPTANNVAMGVMLMTTFFKAIPGSVIESAQVEGCGPVQMFSRIIMPLSKPIMATVSITTGLNLWNNYMWPLIITNGKDVMPVIVSITRLTASISEGNGPLFAAYVIAAIPILILFAFASKQFISGLTAGAVKG</sequence>
<protein>
    <submittedName>
        <fullName evidence="9">Multiple sugar transport system permease protein/sn-glycerol 3-phosphate transport system permease protein/raffinose/stachyose/melibiose transport system permease protein</fullName>
    </submittedName>
</protein>
<dbReference type="GO" id="GO:0055085">
    <property type="term" value="P:transmembrane transport"/>
    <property type="evidence" value="ECO:0007669"/>
    <property type="project" value="InterPro"/>
</dbReference>
<evidence type="ECO:0000259" key="8">
    <source>
        <dbReference type="PROSITE" id="PS50928"/>
    </source>
</evidence>
<feature type="transmembrane region" description="Helical" evidence="7">
    <location>
        <begin position="242"/>
        <end position="259"/>
    </location>
</feature>
<evidence type="ECO:0000256" key="2">
    <source>
        <dbReference type="ARBA" id="ARBA00022448"/>
    </source>
</evidence>
<evidence type="ECO:0000256" key="7">
    <source>
        <dbReference type="RuleBase" id="RU363032"/>
    </source>
</evidence>
<evidence type="ECO:0000313" key="10">
    <source>
        <dbReference type="Proteomes" id="UP000245412"/>
    </source>
</evidence>
<feature type="domain" description="ABC transmembrane type-1" evidence="8">
    <location>
        <begin position="68"/>
        <end position="259"/>
    </location>
</feature>
<comment type="caution">
    <text evidence="9">The sequence shown here is derived from an EMBL/GenBank/DDBJ whole genome shotgun (WGS) entry which is preliminary data.</text>
</comment>
<dbReference type="EMBL" id="QGGY01000009">
    <property type="protein sequence ID" value="PWJ74342.1"/>
    <property type="molecule type" value="Genomic_DNA"/>
</dbReference>
<dbReference type="AlphaFoldDB" id="A0AB73T261"/>
<evidence type="ECO:0000313" key="9">
    <source>
        <dbReference type="EMBL" id="PWJ74342.1"/>
    </source>
</evidence>
<evidence type="ECO:0000256" key="6">
    <source>
        <dbReference type="ARBA" id="ARBA00023136"/>
    </source>
</evidence>
<evidence type="ECO:0000256" key="4">
    <source>
        <dbReference type="ARBA" id="ARBA00022692"/>
    </source>
</evidence>
<keyword evidence="5 7" id="KW-1133">Transmembrane helix</keyword>
<keyword evidence="9" id="KW-0762">Sugar transport</keyword>
<keyword evidence="2 7" id="KW-0813">Transport</keyword>
<dbReference type="RefSeq" id="WP_109747228.1">
    <property type="nucleotide sequence ID" value="NZ_JANKBI010000010.1"/>
</dbReference>
<feature type="transmembrane region" description="Helical" evidence="7">
    <location>
        <begin position="68"/>
        <end position="92"/>
    </location>
</feature>
<comment type="similarity">
    <text evidence="7">Belongs to the binding-protein-dependent transport system permease family.</text>
</comment>
<evidence type="ECO:0000256" key="3">
    <source>
        <dbReference type="ARBA" id="ARBA00022475"/>
    </source>
</evidence>
<keyword evidence="4 7" id="KW-0812">Transmembrane</keyword>
<dbReference type="PANTHER" id="PTHR43744">
    <property type="entry name" value="ABC TRANSPORTER PERMEASE PROTEIN MG189-RELATED-RELATED"/>
    <property type="match status" value="1"/>
</dbReference>
<keyword evidence="3" id="KW-1003">Cell membrane</keyword>
<name>A0AB73T261_9FIRM</name>
<gene>
    <name evidence="9" type="ORF">C7383_10978</name>
</gene>
<feature type="transmembrane region" description="Helical" evidence="7">
    <location>
        <begin position="12"/>
        <end position="35"/>
    </location>
</feature>
<reference evidence="9 10" key="1">
    <citation type="submission" date="2018-05" db="EMBL/GenBank/DDBJ databases">
        <authorList>
            <person name="Goeker M."/>
            <person name="Huntemann M."/>
            <person name="Clum A."/>
            <person name="Pillay M."/>
            <person name="Palaniappan K."/>
            <person name="Varghese N."/>
            <person name="Mikhailova N."/>
            <person name="Stamatis D."/>
            <person name="Reddy T."/>
            <person name="Daum C."/>
            <person name="Shapiro N."/>
            <person name="Ivanova N."/>
            <person name="Kyrpides N."/>
            <person name="Woyke T."/>
        </authorList>
    </citation>
    <scope>NUCLEOTIDE SEQUENCE [LARGE SCALE GENOMIC DNA]</scope>
    <source>
        <strain evidence="9 10">DSM 26524</strain>
    </source>
</reference>
<dbReference type="SUPFAM" id="SSF161098">
    <property type="entry name" value="MetI-like"/>
    <property type="match status" value="1"/>
</dbReference>
<dbReference type="Pfam" id="PF00528">
    <property type="entry name" value="BPD_transp_1"/>
    <property type="match status" value="1"/>
</dbReference>
<proteinExistence type="inferred from homology"/>
<evidence type="ECO:0000256" key="1">
    <source>
        <dbReference type="ARBA" id="ARBA00004651"/>
    </source>
</evidence>
<organism evidence="9 10">
    <name type="scientific">Murimonas intestini</name>
    <dbReference type="NCBI Taxonomy" id="1337051"/>
    <lineage>
        <taxon>Bacteria</taxon>
        <taxon>Bacillati</taxon>
        <taxon>Bacillota</taxon>
        <taxon>Clostridia</taxon>
        <taxon>Lachnospirales</taxon>
        <taxon>Lachnospiraceae</taxon>
        <taxon>Murimonas</taxon>
    </lineage>
</organism>
<comment type="subcellular location">
    <subcellularLocation>
        <location evidence="1 7">Cell membrane</location>
        <topology evidence="1 7">Multi-pass membrane protein</topology>
    </subcellularLocation>
</comment>
<accession>A0AB73T261</accession>
<dbReference type="PROSITE" id="PS50928">
    <property type="entry name" value="ABC_TM1"/>
    <property type="match status" value="1"/>
</dbReference>
<dbReference type="InterPro" id="IPR000515">
    <property type="entry name" value="MetI-like"/>
</dbReference>
<dbReference type="InterPro" id="IPR035906">
    <property type="entry name" value="MetI-like_sf"/>
</dbReference>
<keyword evidence="6 7" id="KW-0472">Membrane</keyword>
<dbReference type="CDD" id="cd06261">
    <property type="entry name" value="TM_PBP2"/>
    <property type="match status" value="1"/>
</dbReference>
<dbReference type="GO" id="GO:0005886">
    <property type="term" value="C:plasma membrane"/>
    <property type="evidence" value="ECO:0007669"/>
    <property type="project" value="UniProtKB-SubCell"/>
</dbReference>